<dbReference type="InterPro" id="IPR052163">
    <property type="entry name" value="DGC-Regulatory_Protein"/>
</dbReference>
<dbReference type="PROSITE" id="PS50887">
    <property type="entry name" value="GGDEF"/>
    <property type="match status" value="1"/>
</dbReference>
<dbReference type="PANTHER" id="PTHR46663:SF2">
    <property type="entry name" value="GGDEF DOMAIN-CONTAINING PROTEIN"/>
    <property type="match status" value="1"/>
</dbReference>
<dbReference type="InterPro" id="IPR043128">
    <property type="entry name" value="Rev_trsase/Diguanyl_cyclase"/>
</dbReference>
<dbReference type="CDD" id="cd01949">
    <property type="entry name" value="GGDEF"/>
    <property type="match status" value="1"/>
</dbReference>
<dbReference type="InterPro" id="IPR029016">
    <property type="entry name" value="GAF-like_dom_sf"/>
</dbReference>
<comment type="caution">
    <text evidence="2">The sequence shown here is derived from an EMBL/GenBank/DDBJ whole genome shotgun (WGS) entry which is preliminary data.</text>
</comment>
<dbReference type="OrthoDB" id="9812358at2"/>
<dbReference type="InterPro" id="IPR003018">
    <property type="entry name" value="GAF"/>
</dbReference>
<dbReference type="PANTHER" id="PTHR46663">
    <property type="entry name" value="DIGUANYLATE CYCLASE DGCT-RELATED"/>
    <property type="match status" value="1"/>
</dbReference>
<dbReference type="SUPFAM" id="SSF55781">
    <property type="entry name" value="GAF domain-like"/>
    <property type="match status" value="1"/>
</dbReference>
<keyword evidence="3" id="KW-1185">Reference proteome</keyword>
<dbReference type="SMART" id="SM00267">
    <property type="entry name" value="GGDEF"/>
    <property type="match status" value="1"/>
</dbReference>
<feature type="domain" description="GGDEF" evidence="1">
    <location>
        <begin position="202"/>
        <end position="324"/>
    </location>
</feature>
<dbReference type="NCBIfam" id="TIGR00254">
    <property type="entry name" value="GGDEF"/>
    <property type="match status" value="1"/>
</dbReference>
<organism evidence="2 3">
    <name type="scientific">Shewanella atlantica</name>
    <dbReference type="NCBI Taxonomy" id="271099"/>
    <lineage>
        <taxon>Bacteria</taxon>
        <taxon>Pseudomonadati</taxon>
        <taxon>Pseudomonadota</taxon>
        <taxon>Gammaproteobacteria</taxon>
        <taxon>Alteromonadales</taxon>
        <taxon>Shewanellaceae</taxon>
        <taxon>Shewanella</taxon>
    </lineage>
</organism>
<accession>A0A3S0RM22</accession>
<dbReference type="AlphaFoldDB" id="A0A3S0RM22"/>
<dbReference type="SMART" id="SM00065">
    <property type="entry name" value="GAF"/>
    <property type="match status" value="1"/>
</dbReference>
<reference evidence="2 3" key="1">
    <citation type="submission" date="2018-12" db="EMBL/GenBank/DDBJ databases">
        <authorList>
            <person name="Yu L."/>
        </authorList>
    </citation>
    <scope>NUCLEOTIDE SEQUENCE [LARGE SCALE GENOMIC DNA]</scope>
    <source>
        <strain evidence="2 3">HAW-EB5</strain>
    </source>
</reference>
<dbReference type="RefSeq" id="WP_126506276.1">
    <property type="nucleotide sequence ID" value="NZ_RXNV01000005.1"/>
</dbReference>
<dbReference type="Gene3D" id="3.30.70.270">
    <property type="match status" value="1"/>
</dbReference>
<protein>
    <submittedName>
        <fullName evidence="2">Sensor domain-containing diguanylate cyclase</fullName>
    </submittedName>
</protein>
<evidence type="ECO:0000313" key="3">
    <source>
        <dbReference type="Proteomes" id="UP000282060"/>
    </source>
</evidence>
<gene>
    <name evidence="2" type="ORF">EKG39_13530</name>
</gene>
<evidence type="ECO:0000259" key="1">
    <source>
        <dbReference type="PROSITE" id="PS50887"/>
    </source>
</evidence>
<proteinExistence type="predicted"/>
<dbReference type="Pfam" id="PF01590">
    <property type="entry name" value="GAF"/>
    <property type="match status" value="1"/>
</dbReference>
<dbReference type="Pfam" id="PF00990">
    <property type="entry name" value="GGDEF"/>
    <property type="match status" value="1"/>
</dbReference>
<dbReference type="SUPFAM" id="SSF55073">
    <property type="entry name" value="Nucleotide cyclase"/>
    <property type="match status" value="1"/>
</dbReference>
<name>A0A3S0RM22_9GAMM</name>
<dbReference type="InterPro" id="IPR000160">
    <property type="entry name" value="GGDEF_dom"/>
</dbReference>
<dbReference type="InterPro" id="IPR029787">
    <property type="entry name" value="Nucleotide_cyclase"/>
</dbReference>
<dbReference type="Proteomes" id="UP000282060">
    <property type="component" value="Unassembled WGS sequence"/>
</dbReference>
<dbReference type="EMBL" id="RXNV01000005">
    <property type="protein sequence ID" value="RTR31728.1"/>
    <property type="molecule type" value="Genomic_DNA"/>
</dbReference>
<sequence length="324" mass="36548">MTKNAEFETDRFLLDTPHDLISIEKWQKTINLLAKLFDAPAGFLVQYTPNGFQVTIASEQDSNPYPAGGVIDPDANIFCRKIVETREELYVSNATVEPCWETNPEVRDDGFTSYLGVPVFWPDGKVFGTFCVMDYEETDYQDTYIELIHHLKDILEADLSMLGLYEQMQKLAITDPLSGINNRRGFLVLAEQRIKLAKRTESQLGLLYLDVDDFKLINDEHGHNVGDLVLQHIARVLKACVRQSDVIGRMGGDEFVALIVIDDDNDMDAIRSRILDGFSRQGDDFTLPIFSASIGGAKLELTTDFEAQLEAADKNMLLRKRGRA</sequence>
<evidence type="ECO:0000313" key="2">
    <source>
        <dbReference type="EMBL" id="RTR31728.1"/>
    </source>
</evidence>
<dbReference type="Gene3D" id="3.30.450.40">
    <property type="match status" value="1"/>
</dbReference>